<accession>A0AC35EU72</accession>
<sequence>MDFKNTKLELSAIITKNDKLIQELKTLQLLNEKEMTLYHLIENSPSFSIPKTYYNADTKFTPKIDPVEEAVKKLQINAAIKIQNAYRRHLFRSRCNEKFQQWSVINARKSIELINKISKTITKTSIPNKFDLKLWKNEYKTFETQRKRRAELFEKRNTLLQEVKKEQAFLASDFKDNSQMKALKPYKTIKAEEELKWRLECAEDEAFIAAL</sequence>
<reference evidence="2" key="1">
    <citation type="submission" date="2022-11" db="UniProtKB">
        <authorList>
            <consortium name="WormBaseParasite"/>
        </authorList>
    </citation>
    <scope>IDENTIFICATION</scope>
</reference>
<protein>
    <submittedName>
        <fullName evidence="2">Uncharacterized protein</fullName>
    </submittedName>
</protein>
<proteinExistence type="predicted"/>
<evidence type="ECO:0000313" key="1">
    <source>
        <dbReference type="Proteomes" id="UP000887580"/>
    </source>
</evidence>
<evidence type="ECO:0000313" key="2">
    <source>
        <dbReference type="WBParaSite" id="PS1159_v2.g10749.t1"/>
    </source>
</evidence>
<organism evidence="1 2">
    <name type="scientific">Panagrolaimus sp. PS1159</name>
    <dbReference type="NCBI Taxonomy" id="55785"/>
    <lineage>
        <taxon>Eukaryota</taxon>
        <taxon>Metazoa</taxon>
        <taxon>Ecdysozoa</taxon>
        <taxon>Nematoda</taxon>
        <taxon>Chromadorea</taxon>
        <taxon>Rhabditida</taxon>
        <taxon>Tylenchina</taxon>
        <taxon>Panagrolaimomorpha</taxon>
        <taxon>Panagrolaimoidea</taxon>
        <taxon>Panagrolaimidae</taxon>
        <taxon>Panagrolaimus</taxon>
    </lineage>
</organism>
<dbReference type="WBParaSite" id="PS1159_v2.g10749.t1">
    <property type="protein sequence ID" value="PS1159_v2.g10749.t1"/>
    <property type="gene ID" value="PS1159_v2.g10749"/>
</dbReference>
<dbReference type="Proteomes" id="UP000887580">
    <property type="component" value="Unplaced"/>
</dbReference>
<name>A0AC35EU72_9BILA</name>